<dbReference type="eggNOG" id="arCOG06062">
    <property type="taxonomic scope" value="Archaea"/>
</dbReference>
<name>B1YBX4_PYRNV</name>
<proteinExistence type="predicted"/>
<reference evidence="1" key="1">
    <citation type="submission" date="2008-03" db="EMBL/GenBank/DDBJ databases">
        <title>Complete sequence of Thermoproteus neutrophilus V24Sta.</title>
        <authorList>
            <consortium name="US DOE Joint Genome Institute"/>
            <person name="Copeland A."/>
            <person name="Lucas S."/>
            <person name="Lapidus A."/>
            <person name="Glavina del Rio T."/>
            <person name="Dalin E."/>
            <person name="Tice H."/>
            <person name="Bruce D."/>
            <person name="Goodwin L."/>
            <person name="Pitluck S."/>
            <person name="Sims D."/>
            <person name="Brettin T."/>
            <person name="Detter J.C."/>
            <person name="Han C."/>
            <person name="Kuske C.R."/>
            <person name="Schmutz J."/>
            <person name="Larimer F."/>
            <person name="Land M."/>
            <person name="Hauser L."/>
            <person name="Kyrpides N."/>
            <person name="Mikhailova N."/>
            <person name="Biddle J.F."/>
            <person name="Zhang Z."/>
            <person name="Fitz-Gibbon S.T."/>
            <person name="Lowe T.M."/>
            <person name="Saltikov C."/>
            <person name="House C.H."/>
            <person name="Richardson P."/>
        </authorList>
    </citation>
    <scope>NUCLEOTIDE SEQUENCE [LARGE SCALE GENOMIC DNA]</scope>
    <source>
        <strain evidence="1">V24Sta</strain>
    </source>
</reference>
<dbReference type="KEGG" id="tne:Tneu_0410"/>
<dbReference type="AlphaFoldDB" id="B1YBX4"/>
<gene>
    <name evidence="1" type="ordered locus">Tneu_0410</name>
</gene>
<keyword evidence="2" id="KW-1185">Reference proteome</keyword>
<dbReference type="STRING" id="444157.Tneu_0410"/>
<evidence type="ECO:0000313" key="1">
    <source>
        <dbReference type="EMBL" id="ACB39358.1"/>
    </source>
</evidence>
<sequence length="105" mass="11643">MTFRMDDGISPRDLKIEAILEGLRGIRKMYLECVSRGKPAVCYAKAAGELISMFGSLMPNVWHDQELRFYILRGADGALLFYDAEADRYALVDIGKAVSSVLGHG</sequence>
<dbReference type="EMBL" id="CP001014">
    <property type="protein sequence ID" value="ACB39358.1"/>
    <property type="molecule type" value="Genomic_DNA"/>
</dbReference>
<dbReference type="HOGENOM" id="CLU_2230484_0_0_2"/>
<protein>
    <submittedName>
        <fullName evidence="1">Uncharacterized protein</fullName>
    </submittedName>
</protein>
<accession>B1YBX4</accession>
<dbReference type="Proteomes" id="UP000001694">
    <property type="component" value="Chromosome"/>
</dbReference>
<dbReference type="RefSeq" id="WP_012349778.1">
    <property type="nucleotide sequence ID" value="NC_010525.1"/>
</dbReference>
<organism evidence="1 2">
    <name type="scientific">Pyrobaculum neutrophilum (strain DSM 2338 / JCM 9278 / NBRC 100436 / V24Sta)</name>
    <name type="common">Thermoproteus neutrophilus</name>
    <dbReference type="NCBI Taxonomy" id="444157"/>
    <lineage>
        <taxon>Archaea</taxon>
        <taxon>Thermoproteota</taxon>
        <taxon>Thermoprotei</taxon>
        <taxon>Thermoproteales</taxon>
        <taxon>Thermoproteaceae</taxon>
        <taxon>Pyrobaculum</taxon>
    </lineage>
</organism>
<dbReference type="GeneID" id="6166204"/>
<evidence type="ECO:0000313" key="2">
    <source>
        <dbReference type="Proteomes" id="UP000001694"/>
    </source>
</evidence>